<sequence length="252" mass="26386">MKKATSGVSVFAALAIVLVGCTAIEPAPAATPTPSGSTTVELIMNGPAVTGTGPTAPYPGIDFPLQEGMHSVTIDIECAGGGLFHAELGDSMALGQAPLRGTCDGTTSLVWPITEATGPTFTIWVPDGVEWTATPHFSTAEFVRDEKITAECEAFGNVYSALWNADAGYTTYQAFDETEWKTRVEAAAVELESLVKASDTGMADSFAEVLAAMQGEKSAPGAWLSETNLLDPITDTCNKNHSQMILRAEFGG</sequence>
<feature type="signal peptide" evidence="1">
    <location>
        <begin position="1"/>
        <end position="29"/>
    </location>
</feature>
<organism evidence="2 3">
    <name type="scientific">Microbacterium aurugineum</name>
    <dbReference type="NCBI Taxonomy" id="2851642"/>
    <lineage>
        <taxon>Bacteria</taxon>
        <taxon>Bacillati</taxon>
        <taxon>Actinomycetota</taxon>
        <taxon>Actinomycetes</taxon>
        <taxon>Micrococcales</taxon>
        <taxon>Microbacteriaceae</taxon>
        <taxon>Microbacterium</taxon>
    </lineage>
</organism>
<reference evidence="2 3" key="1">
    <citation type="submission" date="2021-06" db="EMBL/GenBank/DDBJ databases">
        <title>Genome-based taxonomic framework of Microbacterium strains isolated from marine environment, the description of four new species and reclassification of four preexisting species.</title>
        <authorList>
            <person name="Lee S.D."/>
            <person name="Kim S.-M."/>
            <person name="Byeon Y.-S."/>
            <person name="Yang H.L."/>
            <person name="Kim I.S."/>
        </authorList>
    </citation>
    <scope>NUCLEOTIDE SEQUENCE [LARGE SCALE GENOMIC DNA]</scope>
    <source>
        <strain evidence="2 3">KSW4-10</strain>
    </source>
</reference>
<dbReference type="RefSeq" id="WP_261811746.1">
    <property type="nucleotide sequence ID" value="NZ_CP078078.1"/>
</dbReference>
<feature type="chain" id="PRO_5047390139" evidence="1">
    <location>
        <begin position="30"/>
        <end position="252"/>
    </location>
</feature>
<keyword evidence="1" id="KW-0732">Signal</keyword>
<dbReference type="Proteomes" id="UP000830631">
    <property type="component" value="Chromosome"/>
</dbReference>
<gene>
    <name evidence="2" type="ORF">KV397_16185</name>
</gene>
<accession>A0ABY4J301</accession>
<evidence type="ECO:0000313" key="2">
    <source>
        <dbReference type="EMBL" id="UPL19194.1"/>
    </source>
</evidence>
<evidence type="ECO:0000256" key="1">
    <source>
        <dbReference type="SAM" id="SignalP"/>
    </source>
</evidence>
<protein>
    <submittedName>
        <fullName evidence="2">Uncharacterized protein</fullName>
    </submittedName>
</protein>
<dbReference type="EMBL" id="CP078078">
    <property type="protein sequence ID" value="UPL19194.1"/>
    <property type="molecule type" value="Genomic_DNA"/>
</dbReference>
<name>A0ABY4J301_9MICO</name>
<evidence type="ECO:0000313" key="3">
    <source>
        <dbReference type="Proteomes" id="UP000830631"/>
    </source>
</evidence>
<proteinExistence type="predicted"/>
<keyword evidence="3" id="KW-1185">Reference proteome</keyword>
<dbReference type="PROSITE" id="PS51257">
    <property type="entry name" value="PROKAR_LIPOPROTEIN"/>
    <property type="match status" value="1"/>
</dbReference>